<dbReference type="InterPro" id="IPR050688">
    <property type="entry name" value="Zinc_finger/UBP_domain"/>
</dbReference>
<feature type="compositionally biased region" description="Polar residues" evidence="11">
    <location>
        <begin position="119"/>
        <end position="138"/>
    </location>
</feature>
<dbReference type="GO" id="GO:0008270">
    <property type="term" value="F:zinc ion binding"/>
    <property type="evidence" value="ECO:0007669"/>
    <property type="project" value="UniProtKB-KW"/>
</dbReference>
<dbReference type="EMBL" id="AZBU02000004">
    <property type="protein sequence ID" value="TKR82221.1"/>
    <property type="molecule type" value="Genomic_DNA"/>
</dbReference>
<dbReference type="GO" id="GO:0005634">
    <property type="term" value="C:nucleus"/>
    <property type="evidence" value="ECO:0007669"/>
    <property type="project" value="UniProtKB-SubCell"/>
</dbReference>
<dbReference type="GO" id="GO:0000977">
    <property type="term" value="F:RNA polymerase II transcription regulatory region sequence-specific DNA binding"/>
    <property type="evidence" value="ECO:0007669"/>
    <property type="project" value="UniProtKB-ARBA"/>
</dbReference>
<reference evidence="13 14" key="2">
    <citation type="journal article" date="2019" name="G3 (Bethesda)">
        <title>Hybrid Assembly of the Genome of the Entomopathogenic Nematode Steinernema carpocapsae Identifies the X-Chromosome.</title>
        <authorList>
            <person name="Serra L."/>
            <person name="Macchietto M."/>
            <person name="Macias-Munoz A."/>
            <person name="McGill C.J."/>
            <person name="Rodriguez I.M."/>
            <person name="Rodriguez B."/>
            <person name="Murad R."/>
            <person name="Mortazavi A."/>
        </authorList>
    </citation>
    <scope>NUCLEOTIDE SEQUENCE [LARGE SCALE GENOMIC DNA]</scope>
    <source>
        <strain evidence="13 14">ALL</strain>
    </source>
</reference>
<sequence>MDPQKTVVTSEALLGALQMPLPWGTTAGLRLPTYNPLQQDPNATSQKALAAPTPIHPNNPIYNGISQDILANILRIQGCTEITEESIANVSKPSSQISNLTAEQNRIAALKLEEKIKNESQQPSFNVKSEPQQFNNHPLTPEPSPPSASTFTRAPGHGPDDEPPTPESLVCPECGFACQSKFHFNSHMNTHGDHKCKICNYTSRTEGRVNKHMRDSHSIEEQIAECRERFHAVALAPSDVDASGGRDEVRFALVVLLERTDARRDRGEGVPDPLHSPSGPRFAPKAQRTHKRYSCKHCDHVSTNKNERYEHSKLHIPVEKQLCCPKCSFVTEYKHHLEYHLRNHYNSKPFFCDKCNYACVNKSMLNSHLKSHSTDYHFKCMDCTYATKYCHSLKLHLKKYDHRRLQTEEDKSSSDNGGSPGALDVMTPEETNYAALLSNAQIDAVQSLNILHPCTICGFQSDAPNEQIKHNFQHLVNGQMSLPMPPVSSVSAPIQIPISSASLLESLFSGTSLSSPSIPVMVSQAEPITVEVKVEVDQPKNASIEEPMEVEADAQNEDDIRQECLNKLSQIQELQQQWRWKCETCRICFQDETLYLLHLKCHGDGNPFQCANCPFVAENALDFNEHLMQGHPVNSP</sequence>
<reference evidence="13 14" key="1">
    <citation type="journal article" date="2015" name="Genome Biol.">
        <title>Comparative genomics of Steinernema reveals deeply conserved gene regulatory networks.</title>
        <authorList>
            <person name="Dillman A.R."/>
            <person name="Macchietto M."/>
            <person name="Porter C.F."/>
            <person name="Rogers A."/>
            <person name="Williams B."/>
            <person name="Antoshechkin I."/>
            <person name="Lee M.M."/>
            <person name="Goodwin Z."/>
            <person name="Lu X."/>
            <person name="Lewis E.E."/>
            <person name="Goodrich-Blair H."/>
            <person name="Stock S.P."/>
            <person name="Adams B.J."/>
            <person name="Sternberg P.W."/>
            <person name="Mortazavi A."/>
        </authorList>
    </citation>
    <scope>NUCLEOTIDE SEQUENCE [LARGE SCALE GENOMIC DNA]</scope>
    <source>
        <strain evidence="13 14">ALL</strain>
    </source>
</reference>
<name>A0A4U5NHU0_STECR</name>
<dbReference type="GO" id="GO:0045944">
    <property type="term" value="P:positive regulation of transcription by RNA polymerase II"/>
    <property type="evidence" value="ECO:0007669"/>
    <property type="project" value="TreeGrafter"/>
</dbReference>
<dbReference type="GO" id="GO:0040034">
    <property type="term" value="P:regulation of development, heterochronic"/>
    <property type="evidence" value="ECO:0007669"/>
    <property type="project" value="UniProtKB-ARBA"/>
</dbReference>
<comment type="similarity">
    <text evidence="2">Belongs to the hunchback C2H2-type zinc-finger protein family.</text>
</comment>
<evidence type="ECO:0000259" key="12">
    <source>
        <dbReference type="PROSITE" id="PS50157"/>
    </source>
</evidence>
<dbReference type="SMART" id="SM00355">
    <property type="entry name" value="ZnF_C2H2"/>
    <property type="match status" value="9"/>
</dbReference>
<evidence type="ECO:0000256" key="9">
    <source>
        <dbReference type="ARBA" id="ARBA00023242"/>
    </source>
</evidence>
<feature type="domain" description="C2H2-type" evidence="12">
    <location>
        <begin position="322"/>
        <end position="349"/>
    </location>
</feature>
<keyword evidence="9" id="KW-0539">Nucleus</keyword>
<dbReference type="PROSITE" id="PS00028">
    <property type="entry name" value="ZINC_FINGER_C2H2_1"/>
    <property type="match status" value="3"/>
</dbReference>
<keyword evidence="5" id="KW-0677">Repeat</keyword>
<evidence type="ECO:0000256" key="5">
    <source>
        <dbReference type="ARBA" id="ARBA00022737"/>
    </source>
</evidence>
<evidence type="ECO:0000313" key="13">
    <source>
        <dbReference type="EMBL" id="TKR82221.1"/>
    </source>
</evidence>
<dbReference type="PROSITE" id="PS50157">
    <property type="entry name" value="ZINC_FINGER_C2H2_2"/>
    <property type="match status" value="4"/>
</dbReference>
<feature type="region of interest" description="Disordered" evidence="11">
    <location>
        <begin position="117"/>
        <end position="167"/>
    </location>
</feature>
<comment type="subcellular location">
    <subcellularLocation>
        <location evidence="1">Nucleus</location>
    </subcellularLocation>
</comment>
<evidence type="ECO:0000256" key="3">
    <source>
        <dbReference type="ARBA" id="ARBA00022473"/>
    </source>
</evidence>
<gene>
    <name evidence="13" type="ORF">L596_015976</name>
</gene>
<feature type="region of interest" description="Disordered" evidence="11">
    <location>
        <begin position="264"/>
        <end position="284"/>
    </location>
</feature>
<evidence type="ECO:0000256" key="8">
    <source>
        <dbReference type="ARBA" id="ARBA00023125"/>
    </source>
</evidence>
<evidence type="ECO:0000256" key="10">
    <source>
        <dbReference type="PROSITE-ProRule" id="PRU00042"/>
    </source>
</evidence>
<dbReference type="SUPFAM" id="SSF57667">
    <property type="entry name" value="beta-beta-alpha zinc fingers"/>
    <property type="match status" value="1"/>
</dbReference>
<comment type="caution">
    <text evidence="13">The sequence shown here is derived from an EMBL/GenBank/DDBJ whole genome shotgun (WGS) entry which is preliminary data.</text>
</comment>
<protein>
    <recommendedName>
        <fullName evidence="12">C2H2-type domain-containing protein</fullName>
    </recommendedName>
</protein>
<dbReference type="STRING" id="34508.A0A4U5NHU0"/>
<dbReference type="Gene3D" id="3.30.160.60">
    <property type="entry name" value="Classic Zinc Finger"/>
    <property type="match status" value="4"/>
</dbReference>
<keyword evidence="7" id="KW-0862">Zinc</keyword>
<dbReference type="PANTHER" id="PTHR24403:SF67">
    <property type="entry name" value="FI01116P-RELATED"/>
    <property type="match status" value="1"/>
</dbReference>
<dbReference type="PANTHER" id="PTHR24403">
    <property type="entry name" value="ZINC FINGER PROTEIN"/>
    <property type="match status" value="1"/>
</dbReference>
<organism evidence="13 14">
    <name type="scientific">Steinernema carpocapsae</name>
    <name type="common">Entomopathogenic nematode</name>
    <dbReference type="NCBI Taxonomy" id="34508"/>
    <lineage>
        <taxon>Eukaryota</taxon>
        <taxon>Metazoa</taxon>
        <taxon>Ecdysozoa</taxon>
        <taxon>Nematoda</taxon>
        <taxon>Chromadorea</taxon>
        <taxon>Rhabditida</taxon>
        <taxon>Tylenchina</taxon>
        <taxon>Panagrolaimomorpha</taxon>
        <taxon>Strongyloidoidea</taxon>
        <taxon>Steinernematidae</taxon>
        <taxon>Steinernema</taxon>
    </lineage>
</organism>
<evidence type="ECO:0000256" key="11">
    <source>
        <dbReference type="SAM" id="MobiDB-lite"/>
    </source>
</evidence>
<dbReference type="Proteomes" id="UP000298663">
    <property type="component" value="Unassembled WGS sequence"/>
</dbReference>
<evidence type="ECO:0000256" key="7">
    <source>
        <dbReference type="ARBA" id="ARBA00022833"/>
    </source>
</evidence>
<evidence type="ECO:0000256" key="1">
    <source>
        <dbReference type="ARBA" id="ARBA00004123"/>
    </source>
</evidence>
<evidence type="ECO:0000256" key="4">
    <source>
        <dbReference type="ARBA" id="ARBA00022723"/>
    </source>
</evidence>
<keyword evidence="3" id="KW-0217">Developmental protein</keyword>
<dbReference type="GO" id="GO:0000122">
    <property type="term" value="P:negative regulation of transcription by RNA polymerase II"/>
    <property type="evidence" value="ECO:0007669"/>
    <property type="project" value="UniProtKB-ARBA"/>
</dbReference>
<feature type="domain" description="C2H2-type" evidence="12">
    <location>
        <begin position="580"/>
        <end position="607"/>
    </location>
</feature>
<dbReference type="InterPro" id="IPR036236">
    <property type="entry name" value="Znf_C2H2_sf"/>
</dbReference>
<keyword evidence="14" id="KW-1185">Reference proteome</keyword>
<dbReference type="FunFam" id="3.30.160.60:FF:001301">
    <property type="entry name" value="Blast:Protein hunchback"/>
    <property type="match status" value="1"/>
</dbReference>
<evidence type="ECO:0000256" key="6">
    <source>
        <dbReference type="ARBA" id="ARBA00022771"/>
    </source>
</evidence>
<dbReference type="InterPro" id="IPR013087">
    <property type="entry name" value="Znf_C2H2_type"/>
</dbReference>
<keyword evidence="8" id="KW-0238">DNA-binding</keyword>
<keyword evidence="4" id="KW-0479">Metal-binding</keyword>
<feature type="domain" description="C2H2-type" evidence="12">
    <location>
        <begin position="194"/>
        <end position="222"/>
    </location>
</feature>
<proteinExistence type="inferred from homology"/>
<feature type="domain" description="C2H2-type" evidence="12">
    <location>
        <begin position="350"/>
        <end position="377"/>
    </location>
</feature>
<keyword evidence="6 10" id="KW-0863">Zinc-finger</keyword>
<dbReference type="OrthoDB" id="10015593at2759"/>
<dbReference type="AlphaFoldDB" id="A0A4U5NHU0"/>
<evidence type="ECO:0000313" key="14">
    <source>
        <dbReference type="Proteomes" id="UP000298663"/>
    </source>
</evidence>
<evidence type="ECO:0000256" key="2">
    <source>
        <dbReference type="ARBA" id="ARBA00007746"/>
    </source>
</evidence>
<accession>A0A4U5NHU0</accession>